<keyword evidence="6" id="KW-0238">DNA-binding</keyword>
<dbReference type="EMBL" id="ASPP01003953">
    <property type="protein sequence ID" value="ETO32760.1"/>
    <property type="molecule type" value="Genomic_DNA"/>
</dbReference>
<organism evidence="10 11">
    <name type="scientific">Reticulomyxa filosa</name>
    <dbReference type="NCBI Taxonomy" id="46433"/>
    <lineage>
        <taxon>Eukaryota</taxon>
        <taxon>Sar</taxon>
        <taxon>Rhizaria</taxon>
        <taxon>Retaria</taxon>
        <taxon>Foraminifera</taxon>
        <taxon>Monothalamids</taxon>
        <taxon>Reticulomyxidae</taxon>
        <taxon>Reticulomyxa</taxon>
    </lineage>
</organism>
<sequence>MCGRFACSLNSQALQLLTNTSQFVDCSKYVPSYNMCPGNYVPVLLQQRALSNSKDKTVEMEEEKQERRSIRMLQAMKWGLVPSFSNDNKPFHQAINARVETIETKGLYRSLVNRRRCVVIMEGYYEWKNLSKGNKQPFLFYVGKPLHQRGSTNDTTSDEKELKNNVLFVAGLFDVWNPLHKTNLKKEEGEGEKEEEKEKDKEEAMEFDRNELSPLYSVSIVTCGASDSIQRYHDRMPLILMTDQQVDTWLNVDTYTLKKLKHIVLNCCQISRECVGNTSNRTMECVLPIEEYQKGIQGIERFFVRNNAIANPKKSDALAKEEQRHNCDTTTTLKRGIRKNSLFLFCISFIVRWTVFLFTVVFDYFSGLVYANARFLEWNLQTLSKKIVQFETRRHVRNINIKHWNHNKIHLIIDL</sequence>
<accession>X6P2H6</accession>
<comment type="similarity">
    <text evidence="1">Belongs to the SOS response-associated peptidase family.</text>
</comment>
<proteinExistence type="inferred from homology"/>
<dbReference type="PANTHER" id="PTHR13604:SF0">
    <property type="entry name" value="ABASIC SITE PROCESSING PROTEIN HMCES"/>
    <property type="match status" value="1"/>
</dbReference>
<keyword evidence="9" id="KW-0472">Membrane</keyword>
<dbReference type="PANTHER" id="PTHR13604">
    <property type="entry name" value="DC12-RELATED"/>
    <property type="match status" value="1"/>
</dbReference>
<keyword evidence="4" id="KW-0378">Hydrolase</keyword>
<evidence type="ECO:0000256" key="6">
    <source>
        <dbReference type="ARBA" id="ARBA00023125"/>
    </source>
</evidence>
<dbReference type="Proteomes" id="UP000023152">
    <property type="component" value="Unassembled WGS sequence"/>
</dbReference>
<dbReference type="GO" id="GO:0008233">
    <property type="term" value="F:peptidase activity"/>
    <property type="evidence" value="ECO:0007669"/>
    <property type="project" value="UniProtKB-KW"/>
</dbReference>
<keyword evidence="7" id="KW-0456">Lyase</keyword>
<keyword evidence="3" id="KW-0227">DNA damage</keyword>
<comment type="caution">
    <text evidence="10">The sequence shown here is derived from an EMBL/GenBank/DDBJ whole genome shotgun (WGS) entry which is preliminary data.</text>
</comment>
<dbReference type="InterPro" id="IPR003738">
    <property type="entry name" value="SRAP"/>
</dbReference>
<evidence type="ECO:0000256" key="7">
    <source>
        <dbReference type="ARBA" id="ARBA00023239"/>
    </source>
</evidence>
<feature type="transmembrane region" description="Helical" evidence="9">
    <location>
        <begin position="342"/>
        <end position="362"/>
    </location>
</feature>
<dbReference type="OrthoDB" id="2111841at2759"/>
<name>X6P2H6_RETFI</name>
<keyword evidence="2" id="KW-0645">Protease</keyword>
<dbReference type="AlphaFoldDB" id="X6P2H6"/>
<dbReference type="InterPro" id="IPR036590">
    <property type="entry name" value="SRAP-like"/>
</dbReference>
<dbReference type="GO" id="GO:0016829">
    <property type="term" value="F:lyase activity"/>
    <property type="evidence" value="ECO:0007669"/>
    <property type="project" value="UniProtKB-KW"/>
</dbReference>
<reference evidence="10 11" key="1">
    <citation type="journal article" date="2013" name="Curr. Biol.">
        <title>The Genome of the Foraminiferan Reticulomyxa filosa.</title>
        <authorList>
            <person name="Glockner G."/>
            <person name="Hulsmann N."/>
            <person name="Schleicher M."/>
            <person name="Noegel A.A."/>
            <person name="Eichinger L."/>
            <person name="Gallinger C."/>
            <person name="Pawlowski J."/>
            <person name="Sierra R."/>
            <person name="Euteneuer U."/>
            <person name="Pillet L."/>
            <person name="Moustafa A."/>
            <person name="Platzer M."/>
            <person name="Groth M."/>
            <person name="Szafranski K."/>
            <person name="Schliwa M."/>
        </authorList>
    </citation>
    <scope>NUCLEOTIDE SEQUENCE [LARGE SCALE GENOMIC DNA]</scope>
</reference>
<evidence type="ECO:0000256" key="4">
    <source>
        <dbReference type="ARBA" id="ARBA00022801"/>
    </source>
</evidence>
<evidence type="ECO:0000256" key="5">
    <source>
        <dbReference type="ARBA" id="ARBA00023124"/>
    </source>
</evidence>
<keyword evidence="11" id="KW-1185">Reference proteome</keyword>
<dbReference type="OMA" id="EMHEKHT"/>
<dbReference type="SUPFAM" id="SSF143081">
    <property type="entry name" value="BB1717-like"/>
    <property type="match status" value="1"/>
</dbReference>
<dbReference type="GO" id="GO:0003697">
    <property type="term" value="F:single-stranded DNA binding"/>
    <property type="evidence" value="ECO:0007669"/>
    <property type="project" value="InterPro"/>
</dbReference>
<dbReference type="GO" id="GO:0106300">
    <property type="term" value="P:protein-DNA covalent cross-linking repair"/>
    <property type="evidence" value="ECO:0007669"/>
    <property type="project" value="InterPro"/>
</dbReference>
<evidence type="ECO:0000256" key="1">
    <source>
        <dbReference type="ARBA" id="ARBA00008136"/>
    </source>
</evidence>
<evidence type="ECO:0000256" key="2">
    <source>
        <dbReference type="ARBA" id="ARBA00022670"/>
    </source>
</evidence>
<feature type="region of interest" description="Disordered" evidence="8">
    <location>
        <begin position="184"/>
        <end position="204"/>
    </location>
</feature>
<keyword evidence="9" id="KW-0812">Transmembrane</keyword>
<keyword evidence="9" id="KW-1133">Transmembrane helix</keyword>
<evidence type="ECO:0000313" key="10">
    <source>
        <dbReference type="EMBL" id="ETO32760.1"/>
    </source>
</evidence>
<gene>
    <name evidence="10" type="ORF">RFI_04356</name>
</gene>
<evidence type="ECO:0000256" key="3">
    <source>
        <dbReference type="ARBA" id="ARBA00022763"/>
    </source>
</evidence>
<evidence type="ECO:0000256" key="9">
    <source>
        <dbReference type="SAM" id="Phobius"/>
    </source>
</evidence>
<dbReference type="Gene3D" id="3.90.1680.10">
    <property type="entry name" value="SOS response associated peptidase-like"/>
    <property type="match status" value="1"/>
</dbReference>
<evidence type="ECO:0000256" key="8">
    <source>
        <dbReference type="SAM" id="MobiDB-lite"/>
    </source>
</evidence>
<dbReference type="Pfam" id="PF02586">
    <property type="entry name" value="SRAP"/>
    <property type="match status" value="1"/>
</dbReference>
<protein>
    <recommendedName>
        <fullName evidence="12">Embryonic stem cell-specific 5-hydroxymethylcytosine-binding protein</fullName>
    </recommendedName>
</protein>
<dbReference type="GO" id="GO:0006508">
    <property type="term" value="P:proteolysis"/>
    <property type="evidence" value="ECO:0007669"/>
    <property type="project" value="UniProtKB-KW"/>
</dbReference>
<evidence type="ECO:0000313" key="11">
    <source>
        <dbReference type="Proteomes" id="UP000023152"/>
    </source>
</evidence>
<keyword evidence="5" id="KW-0190">Covalent protein-DNA linkage</keyword>
<evidence type="ECO:0008006" key="12">
    <source>
        <dbReference type="Google" id="ProtNLM"/>
    </source>
</evidence>